<dbReference type="GeneID" id="94842518"/>
<evidence type="ECO:0000256" key="2">
    <source>
        <dbReference type="SAM" id="MobiDB-lite"/>
    </source>
</evidence>
<feature type="compositionally biased region" description="Basic residues" evidence="2">
    <location>
        <begin position="345"/>
        <end position="359"/>
    </location>
</feature>
<protein>
    <submittedName>
        <fullName evidence="3">Uncharacterized protein</fullName>
    </submittedName>
</protein>
<gene>
    <name evidence="3" type="ORF">TRFO_31234</name>
</gene>
<dbReference type="AlphaFoldDB" id="A0A1J4JX82"/>
<accession>A0A1J4JX82</accession>
<feature type="compositionally biased region" description="Acidic residues" evidence="2">
    <location>
        <begin position="70"/>
        <end position="82"/>
    </location>
</feature>
<proteinExistence type="predicted"/>
<keyword evidence="4" id="KW-1185">Reference proteome</keyword>
<sequence length="359" mass="41032">MGKFLKKKSQKSKETPSPTPQATESIHEFEEEEETAEKSVSTKPAEKSESTKSTSRQQELPSPKEKQITPDDESYEEEDESDPDRVLSVDLGEGAMENDDNCPLRFSIVQHRVDDFKFHIQKQKNELFYINKNVNDLKKLLDDLYNENQTLSSIVDEFKAEALNNSAKFADNKKLYVSPETDIYCQKVESLFADFVKVQAQLSDDAFNVSQLVENLKMLKEMNSSLKEQIKRNPENEADEIIDLLEDDIVKLEEENEEMKKRYLEIIQGKQDQIDELQMKLESKPALLPKQLVKRNTKNSSEKTKSIKKKSPRGASPRKASPRKASPRRASPRRSSPTKENVGRGKTKRSASKAKKVSS</sequence>
<evidence type="ECO:0000313" key="4">
    <source>
        <dbReference type="Proteomes" id="UP000179807"/>
    </source>
</evidence>
<dbReference type="EMBL" id="MLAK01000892">
    <property type="protein sequence ID" value="OHT01885.1"/>
    <property type="molecule type" value="Genomic_DNA"/>
</dbReference>
<dbReference type="VEuPathDB" id="TrichDB:TRFO_31234"/>
<dbReference type="RefSeq" id="XP_068355021.1">
    <property type="nucleotide sequence ID" value="XM_068507814.1"/>
</dbReference>
<feature type="coiled-coil region" evidence="1">
    <location>
        <begin position="134"/>
        <end position="161"/>
    </location>
</feature>
<feature type="compositionally biased region" description="Basic residues" evidence="2">
    <location>
        <begin position="320"/>
        <end position="332"/>
    </location>
</feature>
<reference evidence="3" key="1">
    <citation type="submission" date="2016-10" db="EMBL/GenBank/DDBJ databases">
        <authorList>
            <person name="Benchimol M."/>
            <person name="Almeida L.G."/>
            <person name="Vasconcelos A.T."/>
            <person name="Perreira-Neves A."/>
            <person name="Rosa I.A."/>
            <person name="Tasca T."/>
            <person name="Bogo M.R."/>
            <person name="de Souza W."/>
        </authorList>
    </citation>
    <scope>NUCLEOTIDE SEQUENCE [LARGE SCALE GENOMIC DNA]</scope>
    <source>
        <strain evidence="3">K</strain>
    </source>
</reference>
<feature type="region of interest" description="Disordered" evidence="2">
    <location>
        <begin position="286"/>
        <end position="359"/>
    </location>
</feature>
<feature type="compositionally biased region" description="Basic residues" evidence="2">
    <location>
        <begin position="1"/>
        <end position="10"/>
    </location>
</feature>
<name>A0A1J4JX82_9EUKA</name>
<feature type="compositionally biased region" description="Polar residues" evidence="2">
    <location>
        <begin position="51"/>
        <end position="60"/>
    </location>
</feature>
<evidence type="ECO:0000256" key="1">
    <source>
        <dbReference type="SAM" id="Coils"/>
    </source>
</evidence>
<feature type="region of interest" description="Disordered" evidence="2">
    <location>
        <begin position="1"/>
        <end position="84"/>
    </location>
</feature>
<dbReference type="Proteomes" id="UP000179807">
    <property type="component" value="Unassembled WGS sequence"/>
</dbReference>
<keyword evidence="1" id="KW-0175">Coiled coil</keyword>
<evidence type="ECO:0000313" key="3">
    <source>
        <dbReference type="EMBL" id="OHT01885.1"/>
    </source>
</evidence>
<feature type="coiled-coil region" evidence="1">
    <location>
        <begin position="209"/>
        <end position="280"/>
    </location>
</feature>
<comment type="caution">
    <text evidence="3">The sequence shown here is derived from an EMBL/GenBank/DDBJ whole genome shotgun (WGS) entry which is preliminary data.</text>
</comment>
<organism evidence="3 4">
    <name type="scientific">Tritrichomonas foetus</name>
    <dbReference type="NCBI Taxonomy" id="1144522"/>
    <lineage>
        <taxon>Eukaryota</taxon>
        <taxon>Metamonada</taxon>
        <taxon>Parabasalia</taxon>
        <taxon>Tritrichomonadida</taxon>
        <taxon>Tritrichomonadidae</taxon>
        <taxon>Tritrichomonas</taxon>
    </lineage>
</organism>